<comment type="caution">
    <text evidence="7">The sequence shown here is derived from an EMBL/GenBank/DDBJ whole genome shotgun (WGS) entry which is preliminary data.</text>
</comment>
<dbReference type="GO" id="GO:0006750">
    <property type="term" value="P:glutathione biosynthetic process"/>
    <property type="evidence" value="ECO:0007669"/>
    <property type="project" value="UniProtKB-UniRule"/>
</dbReference>
<keyword evidence="2 5" id="KW-0547">Nucleotide-binding</keyword>
<sequence length="443" mass="46671">MVEDDVKDEASLHTRRGWLMARTTAPGGLADQSVEPLSSADSAAHHIVEFCLKDGPVGRIGLEIEAHCFDLADPSRRPGWQELTSVIARLPAMPGGSLVTVEPGGAVELSGPPMPDTVSAVAAMASDRSVLRAAFAQAGLGLVLLGADPVRPAARVNPGARYSAMEEFFRESGTAAAGAAMMTSTASVQVNLEAGPRSGWGDRVRLAHALGPTMIAIAANSPVLGGGFTGWRSTRQLVWSQLDSARCGPILGADGDDPADDWARYALRAPVMLVNGPAAAAVTQWVPFADWADGRVLLGDRRPTVADLEYHLTTLFPPVRPRGFLEVRYLDSVPDATWPAVVFTLATLLDHPAAADGAAEATEGVATAWDRAAELGLADRELHAAAVRCVRLAAEQVPDALEESMSRLVRSVEQGRCPADDFADRAVSYGIAEAVTHLARGEL</sequence>
<dbReference type="HAMAP" id="MF_02034">
    <property type="entry name" value="EgtA"/>
    <property type="match status" value="1"/>
</dbReference>
<dbReference type="PANTHER" id="PTHR34378:SF1">
    <property type="entry name" value="GLUTAMATE--CYSTEINE LIGASE, CHLOROPLASTIC"/>
    <property type="match status" value="1"/>
</dbReference>
<keyword evidence="8" id="KW-1185">Reference proteome</keyword>
<evidence type="ECO:0000256" key="6">
    <source>
        <dbReference type="PIRNR" id="PIRNR017901"/>
    </source>
</evidence>
<evidence type="ECO:0000313" key="8">
    <source>
        <dbReference type="Proteomes" id="UP000550501"/>
    </source>
</evidence>
<dbReference type="InterPro" id="IPR014746">
    <property type="entry name" value="Gln_synth/guanido_kin_cat_dom"/>
</dbReference>
<keyword evidence="1 5" id="KW-0436">Ligase</keyword>
<dbReference type="Proteomes" id="UP000550501">
    <property type="component" value="Unassembled WGS sequence"/>
</dbReference>
<protein>
    <recommendedName>
        <fullName evidence="5">Glutamate--cysteine ligase EgtA</fullName>
        <ecNumber evidence="5">6.3.2.2</ecNumber>
    </recommendedName>
    <alternativeName>
        <fullName evidence="5">Gamma-glutamylcysteine synthase</fullName>
        <shortName evidence="5">GCS</shortName>
        <shortName evidence="5">Gamma-ECS</shortName>
    </alternativeName>
</protein>
<dbReference type="InterPro" id="IPR035434">
    <property type="entry name" value="GCL_bact_plant"/>
</dbReference>
<dbReference type="InterPro" id="IPR006336">
    <property type="entry name" value="GCS2"/>
</dbReference>
<dbReference type="EMBL" id="JACHVU010000008">
    <property type="protein sequence ID" value="MBB2992218.1"/>
    <property type="molecule type" value="Genomic_DNA"/>
</dbReference>
<evidence type="ECO:0000256" key="5">
    <source>
        <dbReference type="HAMAP-Rule" id="MF_02034"/>
    </source>
</evidence>
<comment type="pathway">
    <text evidence="5">Amino-acid biosynthesis; ergothioneine biosynthesis.</text>
</comment>
<evidence type="ECO:0000256" key="2">
    <source>
        <dbReference type="ARBA" id="ARBA00022741"/>
    </source>
</evidence>
<dbReference type="GO" id="GO:0004357">
    <property type="term" value="F:glutamate-cysteine ligase activity"/>
    <property type="evidence" value="ECO:0007669"/>
    <property type="project" value="UniProtKB-UniRule"/>
</dbReference>
<dbReference type="SUPFAM" id="SSF55931">
    <property type="entry name" value="Glutamine synthetase/guanido kinase"/>
    <property type="match status" value="1"/>
</dbReference>
<evidence type="ECO:0000256" key="1">
    <source>
        <dbReference type="ARBA" id="ARBA00022598"/>
    </source>
</evidence>
<name>A0A839Q7M3_MYCIR</name>
<dbReference type="UniPathway" id="UPA01014"/>
<keyword evidence="3 5" id="KW-0067">ATP-binding</keyword>
<gene>
    <name evidence="5" type="primary">egtA</name>
    <name evidence="7" type="ORF">FHR72_003714</name>
</gene>
<dbReference type="AlphaFoldDB" id="A0A839Q7M3"/>
<dbReference type="InterPro" id="IPR017809">
    <property type="entry name" value="EgtA_Actinobacteria"/>
</dbReference>
<comment type="similarity">
    <text evidence="5 6">Belongs to the glutamate--cysteine ligase type 2 family. EgtA subfamily.</text>
</comment>
<dbReference type="EC" id="6.3.2.2" evidence="5"/>
<dbReference type="NCBIfam" id="TIGR03444">
    <property type="entry name" value="EgtA_Cys_ligase"/>
    <property type="match status" value="1"/>
</dbReference>
<dbReference type="PANTHER" id="PTHR34378">
    <property type="entry name" value="GLUTAMATE--CYSTEINE LIGASE, CHLOROPLASTIC"/>
    <property type="match status" value="1"/>
</dbReference>
<accession>A0A839Q7M3</accession>
<reference evidence="7 8" key="1">
    <citation type="submission" date="2020-08" db="EMBL/GenBank/DDBJ databases">
        <title>The Agave Microbiome: Exploring the role of microbial communities in plant adaptations to desert environments.</title>
        <authorList>
            <person name="Partida-Martinez L.P."/>
        </authorList>
    </citation>
    <scope>NUCLEOTIDE SEQUENCE [LARGE SCALE GENOMIC DNA]</scope>
    <source>
        <strain evidence="7 8">AT2.18</strain>
    </source>
</reference>
<comment type="catalytic activity">
    <reaction evidence="4 5 6">
        <text>L-cysteine + L-glutamate + ATP = gamma-L-glutamyl-L-cysteine + ADP + phosphate + H(+)</text>
        <dbReference type="Rhea" id="RHEA:13285"/>
        <dbReference type="ChEBI" id="CHEBI:15378"/>
        <dbReference type="ChEBI" id="CHEBI:29985"/>
        <dbReference type="ChEBI" id="CHEBI:30616"/>
        <dbReference type="ChEBI" id="CHEBI:35235"/>
        <dbReference type="ChEBI" id="CHEBI:43474"/>
        <dbReference type="ChEBI" id="CHEBI:58173"/>
        <dbReference type="ChEBI" id="CHEBI:456216"/>
        <dbReference type="EC" id="6.3.2.2"/>
    </reaction>
</comment>
<comment type="function">
    <text evidence="5">Catalyzes the synthesis of gamma-glutamylcysteine (gamma-GC). This compound is used as substrate for the biosynthesis of the low-molecular thiol compound ergothioneine.</text>
</comment>
<proteinExistence type="inferred from homology"/>
<dbReference type="Pfam" id="PF04107">
    <property type="entry name" value="GCS2"/>
    <property type="match status" value="1"/>
</dbReference>
<dbReference type="PIRSF" id="PIRSF017901">
    <property type="entry name" value="GCL"/>
    <property type="match status" value="1"/>
</dbReference>
<evidence type="ECO:0000256" key="4">
    <source>
        <dbReference type="ARBA" id="ARBA00048819"/>
    </source>
</evidence>
<evidence type="ECO:0000313" key="7">
    <source>
        <dbReference type="EMBL" id="MBB2992218.1"/>
    </source>
</evidence>
<organism evidence="7 8">
    <name type="scientific">Mycolicibacterium iranicum</name>
    <name type="common">Mycobacterium iranicum</name>
    <dbReference type="NCBI Taxonomy" id="912594"/>
    <lineage>
        <taxon>Bacteria</taxon>
        <taxon>Bacillati</taxon>
        <taxon>Actinomycetota</taxon>
        <taxon>Actinomycetes</taxon>
        <taxon>Mycobacteriales</taxon>
        <taxon>Mycobacteriaceae</taxon>
        <taxon>Mycolicibacterium</taxon>
    </lineage>
</organism>
<dbReference type="Gene3D" id="3.30.590.20">
    <property type="match status" value="1"/>
</dbReference>
<dbReference type="GO" id="GO:0052699">
    <property type="term" value="P:ergothioneine biosynthetic process"/>
    <property type="evidence" value="ECO:0007669"/>
    <property type="project" value="UniProtKB-UniRule"/>
</dbReference>
<dbReference type="GO" id="GO:0005524">
    <property type="term" value="F:ATP binding"/>
    <property type="evidence" value="ECO:0007669"/>
    <property type="project" value="UniProtKB-UniRule"/>
</dbReference>
<evidence type="ECO:0000256" key="3">
    <source>
        <dbReference type="ARBA" id="ARBA00022840"/>
    </source>
</evidence>